<organism evidence="2">
    <name type="scientific">Schistocephalus solidus</name>
    <name type="common">Tapeworm</name>
    <dbReference type="NCBI Taxonomy" id="70667"/>
    <lineage>
        <taxon>Eukaryota</taxon>
        <taxon>Metazoa</taxon>
        <taxon>Spiralia</taxon>
        <taxon>Lophotrochozoa</taxon>
        <taxon>Platyhelminthes</taxon>
        <taxon>Cestoda</taxon>
        <taxon>Eucestoda</taxon>
        <taxon>Diphyllobothriidea</taxon>
        <taxon>Diphyllobothriidae</taxon>
        <taxon>Schistocephalus</taxon>
    </lineage>
</organism>
<feature type="compositionally biased region" description="Basic and acidic residues" evidence="1">
    <location>
        <begin position="48"/>
        <end position="75"/>
    </location>
</feature>
<proteinExistence type="predicted"/>
<accession>A0A183T1I6</accession>
<feature type="region of interest" description="Disordered" evidence="1">
    <location>
        <begin position="167"/>
        <end position="232"/>
    </location>
</feature>
<reference evidence="2" key="1">
    <citation type="submission" date="2016-06" db="UniProtKB">
        <authorList>
            <consortium name="WormBaseParasite"/>
        </authorList>
    </citation>
    <scope>IDENTIFICATION</scope>
</reference>
<dbReference type="WBParaSite" id="SSLN_0001073301-mRNA-1">
    <property type="protein sequence ID" value="SSLN_0001073301-mRNA-1"/>
    <property type="gene ID" value="SSLN_0001073301"/>
</dbReference>
<feature type="region of interest" description="Disordered" evidence="1">
    <location>
        <begin position="32"/>
        <end position="84"/>
    </location>
</feature>
<feature type="compositionally biased region" description="Acidic residues" evidence="1">
    <location>
        <begin position="207"/>
        <end position="223"/>
    </location>
</feature>
<sequence>LRQRSEYRSLLLSELNSVIAHRLNETREREKRALLKSKGVPAVASTGETKRSDETQEKKEVGQYEFAREEGEMTPDRCTPMEAGSPLKVLHDTLQGTDAPLLVDTESKSDSAMGAPNFPGSTADVLMKSQLDVYDRHSHDSSICDESETIGDKNGFELISGAQNLFPPPKGLLNEPTDGLRPPDHLPNLPFSPNLDQVIRHRRPLEETFDEVATGEDAYDDPTSEVSLPTNP</sequence>
<evidence type="ECO:0000313" key="2">
    <source>
        <dbReference type="WBParaSite" id="SSLN_0001073301-mRNA-1"/>
    </source>
</evidence>
<protein>
    <submittedName>
        <fullName evidence="2">Polo-like kinase 1 substrate 1</fullName>
    </submittedName>
</protein>
<dbReference type="AlphaFoldDB" id="A0A183T1I6"/>
<evidence type="ECO:0000256" key="1">
    <source>
        <dbReference type="SAM" id="MobiDB-lite"/>
    </source>
</evidence>
<name>A0A183T1I6_SCHSO</name>